<keyword evidence="1" id="KW-0812">Transmembrane</keyword>
<dbReference type="RefSeq" id="WP_125478635.1">
    <property type="nucleotide sequence ID" value="NZ_RSFW01000006.1"/>
</dbReference>
<name>A0A427TW31_9BACI</name>
<reference evidence="3" key="1">
    <citation type="submission" date="2018-12" db="EMBL/GenBank/DDBJ databases">
        <title>Bacillus chawlae sp. nov., Bacillus glennii sp. nov., and Bacillus saganii sp. nov. Isolated from the Vehicle Assembly Building at Kennedy Space Center where the Viking Spacecraft were Assembled.</title>
        <authorList>
            <person name="Seuylemezian A."/>
            <person name="Vaishampayan P."/>
        </authorList>
    </citation>
    <scope>NUCLEOTIDE SEQUENCE [LARGE SCALE GENOMIC DNA]</scope>
    <source>
        <strain evidence="3">DSM 13966</strain>
    </source>
</reference>
<dbReference type="AlphaFoldDB" id="A0A427TW31"/>
<comment type="caution">
    <text evidence="2">The sequence shown here is derived from an EMBL/GenBank/DDBJ whole genome shotgun (WGS) entry which is preliminary data.</text>
</comment>
<sequence length="64" mass="7000">MTLGLFLVGIVVVAALVATLLLAGRGEKEYSESTRRNTVNLSLIYIVVIVLSFVAVGIYIRWFA</sequence>
<dbReference type="OrthoDB" id="2930540at2"/>
<organism evidence="2 3">
    <name type="scientific">Mesobacillus subterraneus</name>
    <dbReference type="NCBI Taxonomy" id="285983"/>
    <lineage>
        <taxon>Bacteria</taxon>
        <taxon>Bacillati</taxon>
        <taxon>Bacillota</taxon>
        <taxon>Bacilli</taxon>
        <taxon>Bacillales</taxon>
        <taxon>Bacillaceae</taxon>
        <taxon>Mesobacillus</taxon>
    </lineage>
</organism>
<dbReference type="EMBL" id="RSFW01000006">
    <property type="protein sequence ID" value="RSD28673.1"/>
    <property type="molecule type" value="Genomic_DNA"/>
</dbReference>
<evidence type="ECO:0000256" key="1">
    <source>
        <dbReference type="SAM" id="Phobius"/>
    </source>
</evidence>
<feature type="transmembrane region" description="Helical" evidence="1">
    <location>
        <begin position="43"/>
        <end position="62"/>
    </location>
</feature>
<protein>
    <submittedName>
        <fullName evidence="2">Uncharacterized protein</fullName>
    </submittedName>
</protein>
<feature type="transmembrane region" description="Helical" evidence="1">
    <location>
        <begin position="6"/>
        <end position="23"/>
    </location>
</feature>
<gene>
    <name evidence="2" type="ORF">EJA10_03605</name>
</gene>
<keyword evidence="1" id="KW-1133">Transmembrane helix</keyword>
<evidence type="ECO:0000313" key="3">
    <source>
        <dbReference type="Proteomes" id="UP000279911"/>
    </source>
</evidence>
<dbReference type="Proteomes" id="UP000279911">
    <property type="component" value="Unassembled WGS sequence"/>
</dbReference>
<keyword evidence="1" id="KW-0472">Membrane</keyword>
<proteinExistence type="predicted"/>
<evidence type="ECO:0000313" key="2">
    <source>
        <dbReference type="EMBL" id="RSD28673.1"/>
    </source>
</evidence>
<accession>A0A427TW31</accession>